<dbReference type="Gene3D" id="3.40.50.2000">
    <property type="entry name" value="Glycogen Phosphorylase B"/>
    <property type="match status" value="2"/>
</dbReference>
<feature type="domain" description="Glycosyltransferase subfamily 4-like N-terminal" evidence="2">
    <location>
        <begin position="17"/>
        <end position="174"/>
    </location>
</feature>
<reference evidence="3 4" key="1">
    <citation type="submission" date="2018-08" db="EMBL/GenBank/DDBJ databases">
        <title>Meiothermus granaticius genome AF-68 sequencing project.</title>
        <authorList>
            <person name="Da Costa M.S."/>
            <person name="Albuquerque L."/>
            <person name="Raposo P."/>
            <person name="Froufe H.J.C."/>
            <person name="Barroso C.S."/>
            <person name="Egas C."/>
        </authorList>
    </citation>
    <scope>NUCLEOTIDE SEQUENCE [LARGE SCALE GENOMIC DNA]</scope>
    <source>
        <strain evidence="3 4">AF-68</strain>
    </source>
</reference>
<accession>A0A399F8U7</accession>
<dbReference type="PANTHER" id="PTHR12526:SF630">
    <property type="entry name" value="GLYCOSYLTRANSFERASE"/>
    <property type="match status" value="1"/>
</dbReference>
<organism evidence="3 4">
    <name type="scientific">Meiothermus granaticius NBRC 107808</name>
    <dbReference type="NCBI Taxonomy" id="1227551"/>
    <lineage>
        <taxon>Bacteria</taxon>
        <taxon>Thermotogati</taxon>
        <taxon>Deinococcota</taxon>
        <taxon>Deinococci</taxon>
        <taxon>Thermales</taxon>
        <taxon>Thermaceae</taxon>
        <taxon>Meiothermus</taxon>
    </lineage>
</organism>
<dbReference type="Pfam" id="PF00534">
    <property type="entry name" value="Glycos_transf_1"/>
    <property type="match status" value="1"/>
</dbReference>
<name>A0A399F8U7_9DEIN</name>
<dbReference type="SUPFAM" id="SSF53756">
    <property type="entry name" value="UDP-Glycosyltransferase/glycogen phosphorylase"/>
    <property type="match status" value="1"/>
</dbReference>
<evidence type="ECO:0000313" key="4">
    <source>
        <dbReference type="Proteomes" id="UP000266178"/>
    </source>
</evidence>
<dbReference type="Pfam" id="PF13439">
    <property type="entry name" value="Glyco_transf_4"/>
    <property type="match status" value="1"/>
</dbReference>
<dbReference type="EMBL" id="QWLB01000016">
    <property type="protein sequence ID" value="RIH92668.1"/>
    <property type="molecule type" value="Genomic_DNA"/>
</dbReference>
<dbReference type="Proteomes" id="UP000266178">
    <property type="component" value="Unassembled WGS sequence"/>
</dbReference>
<keyword evidence="4" id="KW-1185">Reference proteome</keyword>
<dbReference type="PANTHER" id="PTHR12526">
    <property type="entry name" value="GLYCOSYLTRANSFERASE"/>
    <property type="match status" value="1"/>
</dbReference>
<dbReference type="EC" id="2.4.1.291" evidence="3"/>
<dbReference type="InterPro" id="IPR001296">
    <property type="entry name" value="Glyco_trans_1"/>
</dbReference>
<dbReference type="AlphaFoldDB" id="A0A399F8U7"/>
<dbReference type="GO" id="GO:0016757">
    <property type="term" value="F:glycosyltransferase activity"/>
    <property type="evidence" value="ECO:0007669"/>
    <property type="project" value="UniProtKB-KW"/>
</dbReference>
<evidence type="ECO:0000259" key="2">
    <source>
        <dbReference type="Pfam" id="PF13439"/>
    </source>
</evidence>
<keyword evidence="3" id="KW-0808">Transferase</keyword>
<sequence>MDLNERFALYLPSLLGGGAERVTLNLAEGMAKAGASVDLVLAQATGPLLNSVPPCVRVVDLGARRVMASLPALTRYLRQERPTGFLSALDHANVVALWANRLAGNPTRMVVAIHNTPSQDSGHALSLRGRLIPLSMRLFYPWADRIVAVSRGVAEDFTALTGIRDRLEVVYNPVISPDFGLKAEAPPNHPWLAPGQPPVVLGVGRLTRQKNFPNLIRAFAEVRKTQTLRLMILGEGEERAALEALVHELGLSADVELPGFVPDPLAYIKRAALFVLSSDWEGLPTVLIEALALSTPIVATDCKSGPREILDGGRWGRLVPVGDASALAAAIAAALTEPRREVPPEVYSSYTQGVVVETYLRLLRGKVPQVLIEGKHPV</sequence>
<keyword evidence="3" id="KW-0328">Glycosyltransferase</keyword>
<gene>
    <name evidence="3" type="primary">pglJ</name>
    <name evidence="3" type="ORF">Mgrana_01445</name>
</gene>
<dbReference type="CDD" id="cd03811">
    <property type="entry name" value="GT4_GT28_WabH-like"/>
    <property type="match status" value="1"/>
</dbReference>
<dbReference type="InterPro" id="IPR028098">
    <property type="entry name" value="Glyco_trans_4-like_N"/>
</dbReference>
<evidence type="ECO:0000313" key="3">
    <source>
        <dbReference type="EMBL" id="RIH92668.1"/>
    </source>
</evidence>
<evidence type="ECO:0000259" key="1">
    <source>
        <dbReference type="Pfam" id="PF00534"/>
    </source>
</evidence>
<protein>
    <submittedName>
        <fullName evidence="3">N-acetylgalactosamine-N, N'-diacetylbacillosaminyl-diphospho-undecaprenol 4-alpha-N-acetylgalactosaminyltransferase</fullName>
        <ecNumber evidence="3">2.4.1.291</ecNumber>
    </submittedName>
</protein>
<proteinExistence type="predicted"/>
<feature type="domain" description="Glycosyl transferase family 1" evidence="1">
    <location>
        <begin position="192"/>
        <end position="338"/>
    </location>
</feature>
<comment type="caution">
    <text evidence="3">The sequence shown here is derived from an EMBL/GenBank/DDBJ whole genome shotgun (WGS) entry which is preliminary data.</text>
</comment>